<feature type="compositionally biased region" description="Basic and acidic residues" evidence="1">
    <location>
        <begin position="63"/>
        <end position="73"/>
    </location>
</feature>
<keyword evidence="3" id="KW-1185">Reference proteome</keyword>
<protein>
    <submittedName>
        <fullName evidence="2">Uncharacterized protein</fullName>
    </submittedName>
</protein>
<proteinExistence type="predicted"/>
<sequence length="125" mass="13835">VEEDDTSPTECLNIVLVSDVDLDLDILERDLFLSDTSSEEDDTLETLYNDLEVSDSSSEGEQDERPGTEHQSSDDSSEDDSSDDTSSEDESSDDESLEDRVRCTLSGLVMTRRLFNHQTTASSAD</sequence>
<evidence type="ECO:0000256" key="1">
    <source>
        <dbReference type="SAM" id="MobiDB-lite"/>
    </source>
</evidence>
<name>A0ABD0JH87_9CAEN</name>
<feature type="compositionally biased region" description="Acidic residues" evidence="1">
    <location>
        <begin position="75"/>
        <end position="97"/>
    </location>
</feature>
<feature type="region of interest" description="Disordered" evidence="1">
    <location>
        <begin position="33"/>
        <end position="102"/>
    </location>
</feature>
<comment type="caution">
    <text evidence="2">The sequence shown here is derived from an EMBL/GenBank/DDBJ whole genome shotgun (WGS) entry which is preliminary data.</text>
</comment>
<reference evidence="2 3" key="1">
    <citation type="journal article" date="2023" name="Sci. Data">
        <title>Genome assembly of the Korean intertidal mud-creeper Batillaria attramentaria.</title>
        <authorList>
            <person name="Patra A.K."/>
            <person name="Ho P.T."/>
            <person name="Jun S."/>
            <person name="Lee S.J."/>
            <person name="Kim Y."/>
            <person name="Won Y.J."/>
        </authorList>
    </citation>
    <scope>NUCLEOTIDE SEQUENCE [LARGE SCALE GENOMIC DNA]</scope>
    <source>
        <strain evidence="2">Wonlab-2016</strain>
    </source>
</reference>
<gene>
    <name evidence="2" type="ORF">BaRGS_00034496</name>
</gene>
<feature type="non-terminal residue" evidence="2">
    <location>
        <position position="1"/>
    </location>
</feature>
<evidence type="ECO:0000313" key="2">
    <source>
        <dbReference type="EMBL" id="KAK7474253.1"/>
    </source>
</evidence>
<organism evidence="2 3">
    <name type="scientific">Batillaria attramentaria</name>
    <dbReference type="NCBI Taxonomy" id="370345"/>
    <lineage>
        <taxon>Eukaryota</taxon>
        <taxon>Metazoa</taxon>
        <taxon>Spiralia</taxon>
        <taxon>Lophotrochozoa</taxon>
        <taxon>Mollusca</taxon>
        <taxon>Gastropoda</taxon>
        <taxon>Caenogastropoda</taxon>
        <taxon>Sorbeoconcha</taxon>
        <taxon>Cerithioidea</taxon>
        <taxon>Batillariidae</taxon>
        <taxon>Batillaria</taxon>
    </lineage>
</organism>
<dbReference type="AlphaFoldDB" id="A0ABD0JH87"/>
<evidence type="ECO:0000313" key="3">
    <source>
        <dbReference type="Proteomes" id="UP001519460"/>
    </source>
</evidence>
<accession>A0ABD0JH87</accession>
<dbReference type="Proteomes" id="UP001519460">
    <property type="component" value="Unassembled WGS sequence"/>
</dbReference>
<dbReference type="EMBL" id="JACVVK020000442">
    <property type="protein sequence ID" value="KAK7474253.1"/>
    <property type="molecule type" value="Genomic_DNA"/>
</dbReference>